<evidence type="ECO:0008006" key="3">
    <source>
        <dbReference type="Google" id="ProtNLM"/>
    </source>
</evidence>
<evidence type="ECO:0000313" key="1">
    <source>
        <dbReference type="EMBL" id="RGC09500.1"/>
    </source>
</evidence>
<dbReference type="RefSeq" id="WP_117444884.1">
    <property type="nucleotide sequence ID" value="NZ_JAHPYH010000001.1"/>
</dbReference>
<proteinExistence type="predicted"/>
<sequence>MRHVSVQEHLTAVNWAEVIKYLVDVSYPGRDKIILVMDNQNTQALSSLYKAFPAAEDHMIAKKL</sequence>
<name>A0A3E2VFU6_CLOIN</name>
<comment type="caution">
    <text evidence="1">The sequence shown here is derived from an EMBL/GenBank/DDBJ whole genome shotgun (WGS) entry which is preliminary data.</text>
</comment>
<accession>A0A3E2VFU6</accession>
<organism evidence="1 2">
    <name type="scientific">Clostridium innocuum</name>
    <dbReference type="NCBI Taxonomy" id="1522"/>
    <lineage>
        <taxon>Bacteria</taxon>
        <taxon>Bacillati</taxon>
        <taxon>Bacillota</taxon>
        <taxon>Clostridia</taxon>
        <taxon>Eubacteriales</taxon>
        <taxon>Clostridiaceae</taxon>
        <taxon>Clostridium</taxon>
    </lineage>
</organism>
<dbReference type="OrthoDB" id="2375382at2"/>
<dbReference type="Proteomes" id="UP000260025">
    <property type="component" value="Unassembled WGS sequence"/>
</dbReference>
<gene>
    <name evidence="1" type="ORF">DXA38_20990</name>
</gene>
<evidence type="ECO:0000313" key="2">
    <source>
        <dbReference type="Proteomes" id="UP000260025"/>
    </source>
</evidence>
<dbReference type="AlphaFoldDB" id="A0A3E2VFU6"/>
<dbReference type="EMBL" id="QVEV01000057">
    <property type="protein sequence ID" value="RGC09500.1"/>
    <property type="molecule type" value="Genomic_DNA"/>
</dbReference>
<reference evidence="1 2" key="1">
    <citation type="submission" date="2018-08" db="EMBL/GenBank/DDBJ databases">
        <title>A genome reference for cultivated species of the human gut microbiota.</title>
        <authorList>
            <person name="Zou Y."/>
            <person name="Xue W."/>
            <person name="Luo G."/>
        </authorList>
    </citation>
    <scope>NUCLEOTIDE SEQUENCE [LARGE SCALE GENOMIC DNA]</scope>
    <source>
        <strain evidence="1 2">OF01-2LB</strain>
    </source>
</reference>
<protein>
    <recommendedName>
        <fullName evidence="3">Transposase</fullName>
    </recommendedName>
</protein>